<dbReference type="PANTHER" id="PTHR10869:SF246">
    <property type="entry name" value="TRANSMEMBRANE PROLYL 4-HYDROXYLASE"/>
    <property type="match status" value="1"/>
</dbReference>
<protein>
    <submittedName>
        <fullName evidence="8">2OG-Fe(II) oxygenase</fullName>
    </submittedName>
</protein>
<comment type="caution">
    <text evidence="8">The sequence shown here is derived from an EMBL/GenBank/DDBJ whole genome shotgun (WGS) entry which is preliminary data.</text>
</comment>
<evidence type="ECO:0000313" key="9">
    <source>
        <dbReference type="Proteomes" id="UP001219862"/>
    </source>
</evidence>
<evidence type="ECO:0000256" key="6">
    <source>
        <dbReference type="ARBA" id="ARBA00023004"/>
    </source>
</evidence>
<evidence type="ECO:0000256" key="2">
    <source>
        <dbReference type="ARBA" id="ARBA00022723"/>
    </source>
</evidence>
<dbReference type="PANTHER" id="PTHR10869">
    <property type="entry name" value="PROLYL 4-HYDROXYLASE ALPHA SUBUNIT"/>
    <property type="match status" value="1"/>
</dbReference>
<keyword evidence="2" id="KW-0479">Metal-binding</keyword>
<keyword evidence="3" id="KW-0847">Vitamin C</keyword>
<dbReference type="InterPro" id="IPR005123">
    <property type="entry name" value="Oxoglu/Fe-dep_dioxygenase_dom"/>
</dbReference>
<dbReference type="Proteomes" id="UP001219862">
    <property type="component" value="Unassembled WGS sequence"/>
</dbReference>
<evidence type="ECO:0000256" key="5">
    <source>
        <dbReference type="ARBA" id="ARBA00023002"/>
    </source>
</evidence>
<dbReference type="InterPro" id="IPR006620">
    <property type="entry name" value="Pro_4_hyd_alph"/>
</dbReference>
<dbReference type="InterPro" id="IPR044862">
    <property type="entry name" value="Pro_4_hyd_alph_FE2OG_OXY"/>
</dbReference>
<evidence type="ECO:0000256" key="4">
    <source>
        <dbReference type="ARBA" id="ARBA00022964"/>
    </source>
</evidence>
<evidence type="ECO:0000256" key="3">
    <source>
        <dbReference type="ARBA" id="ARBA00022896"/>
    </source>
</evidence>
<dbReference type="Gene3D" id="2.60.120.620">
    <property type="entry name" value="q2cbj1_9rhob like domain"/>
    <property type="match status" value="1"/>
</dbReference>
<proteinExistence type="predicted"/>
<sequence>MSLLQLTPEWRAWLHENVTRGCTAASLHELLVKGGHSQGVAREALRETCALGWERLQASTAAWQQGLALSAHAGVVQAPAETAAFAAQPALRPHVNQNANRLQASDGQTVRIAAVLDQPQVVLFENMLSADECLALMALAESRLSRSTVVDEQQGEARQDEARSSAGAWFQRGETPLIARIEARLAELLHWPVDHGEGLQVLRYAIGGEYRAHYDYFNPDLPGSQRHLQTGGQRVGTCLLYLDEVTAGGGTRFPKIGFEVRPSRGAALYFADVTAAGLEDADTLHAGLPVVEGIKYIATKWLRQRPYG</sequence>
<reference evidence="8 9" key="1">
    <citation type="submission" date="2022-10" db="EMBL/GenBank/DDBJ databases">
        <title>paucibacter sp. hw8 Genome sequencing.</title>
        <authorList>
            <person name="Park S."/>
        </authorList>
    </citation>
    <scope>NUCLEOTIDE SEQUENCE [LARGE SCALE GENOMIC DNA]</scope>
    <source>
        <strain evidence="9">hw8</strain>
    </source>
</reference>
<feature type="domain" description="Fe2OG dioxygenase" evidence="7">
    <location>
        <begin position="195"/>
        <end position="304"/>
    </location>
</feature>
<evidence type="ECO:0000259" key="7">
    <source>
        <dbReference type="PROSITE" id="PS51471"/>
    </source>
</evidence>
<evidence type="ECO:0000256" key="1">
    <source>
        <dbReference type="ARBA" id="ARBA00001961"/>
    </source>
</evidence>
<organism evidence="8 9">
    <name type="scientific">Roseateles koreensis</name>
    <dbReference type="NCBI Taxonomy" id="2987526"/>
    <lineage>
        <taxon>Bacteria</taxon>
        <taxon>Pseudomonadati</taxon>
        <taxon>Pseudomonadota</taxon>
        <taxon>Betaproteobacteria</taxon>
        <taxon>Burkholderiales</taxon>
        <taxon>Sphaerotilaceae</taxon>
        <taxon>Roseateles</taxon>
    </lineage>
</organism>
<keyword evidence="4" id="KW-0223">Dioxygenase</keyword>
<evidence type="ECO:0000313" key="8">
    <source>
        <dbReference type="EMBL" id="MDC8784865.1"/>
    </source>
</evidence>
<dbReference type="InterPro" id="IPR045054">
    <property type="entry name" value="P4HA-like"/>
</dbReference>
<keyword evidence="6" id="KW-0408">Iron</keyword>
<keyword evidence="9" id="KW-1185">Reference proteome</keyword>
<accession>A0ABT5KQX4</accession>
<dbReference type="EMBL" id="JAQQXS010000005">
    <property type="protein sequence ID" value="MDC8784865.1"/>
    <property type="molecule type" value="Genomic_DNA"/>
</dbReference>
<gene>
    <name evidence="8" type="ORF">PRZ01_06650</name>
</gene>
<dbReference type="RefSeq" id="WP_273595988.1">
    <property type="nucleotide sequence ID" value="NZ_JAQQXS010000005.1"/>
</dbReference>
<comment type="cofactor">
    <cofactor evidence="1">
        <name>L-ascorbate</name>
        <dbReference type="ChEBI" id="CHEBI:38290"/>
    </cofactor>
</comment>
<dbReference type="Pfam" id="PF13640">
    <property type="entry name" value="2OG-FeII_Oxy_3"/>
    <property type="match status" value="1"/>
</dbReference>
<dbReference type="SMART" id="SM00702">
    <property type="entry name" value="P4Hc"/>
    <property type="match status" value="1"/>
</dbReference>
<dbReference type="PROSITE" id="PS51471">
    <property type="entry name" value="FE2OG_OXY"/>
    <property type="match status" value="1"/>
</dbReference>
<keyword evidence="5" id="KW-0560">Oxidoreductase</keyword>
<name>A0ABT5KQX4_9BURK</name>